<gene>
    <name evidence="1" type="ORF">LYPA_23C001610</name>
</gene>
<feature type="non-terminal residue" evidence="1">
    <location>
        <position position="70"/>
    </location>
</feature>
<name>A0A485PQB0_LYNPA</name>
<dbReference type="Proteomes" id="UP000386466">
    <property type="component" value="Unassembled WGS sequence"/>
</dbReference>
<feature type="non-terminal residue" evidence="1">
    <location>
        <position position="1"/>
    </location>
</feature>
<evidence type="ECO:0000313" key="2">
    <source>
        <dbReference type="Proteomes" id="UP000386466"/>
    </source>
</evidence>
<sequence length="70" mass="7291">RPRAPPPALRPIIWQVAEAPGQCTGPSFILLCSLKLSGCCQGSGGTTVILAATRRGDAEGGVRVCEESQR</sequence>
<dbReference type="EMBL" id="CAAGRJ010039048">
    <property type="protein sequence ID" value="VFV46558.1"/>
    <property type="molecule type" value="Genomic_DNA"/>
</dbReference>
<reference evidence="1 2" key="1">
    <citation type="submission" date="2019-01" db="EMBL/GenBank/DDBJ databases">
        <authorList>
            <person name="Alioto T."/>
            <person name="Alioto T."/>
        </authorList>
    </citation>
    <scope>NUCLEOTIDE SEQUENCE [LARGE SCALE GENOMIC DNA]</scope>
</reference>
<protein>
    <submittedName>
        <fullName evidence="1">Uncharacterized protein</fullName>
    </submittedName>
</protein>
<proteinExistence type="predicted"/>
<accession>A0A485PQB0</accession>
<keyword evidence="2" id="KW-1185">Reference proteome</keyword>
<organism evidence="1 2">
    <name type="scientific">Lynx pardinus</name>
    <name type="common">Iberian lynx</name>
    <name type="synonym">Felis pardina</name>
    <dbReference type="NCBI Taxonomy" id="191816"/>
    <lineage>
        <taxon>Eukaryota</taxon>
        <taxon>Metazoa</taxon>
        <taxon>Chordata</taxon>
        <taxon>Craniata</taxon>
        <taxon>Vertebrata</taxon>
        <taxon>Euteleostomi</taxon>
        <taxon>Mammalia</taxon>
        <taxon>Eutheria</taxon>
        <taxon>Laurasiatheria</taxon>
        <taxon>Carnivora</taxon>
        <taxon>Feliformia</taxon>
        <taxon>Felidae</taxon>
        <taxon>Felinae</taxon>
        <taxon>Lynx</taxon>
    </lineage>
</organism>
<evidence type="ECO:0000313" key="1">
    <source>
        <dbReference type="EMBL" id="VFV46558.1"/>
    </source>
</evidence>
<dbReference type="AlphaFoldDB" id="A0A485PQB0"/>